<proteinExistence type="predicted"/>
<gene>
    <name evidence="2" type="ORF">UFOPK1421_00713</name>
</gene>
<dbReference type="Pfam" id="PF10646">
    <property type="entry name" value="Germane"/>
    <property type="match status" value="1"/>
</dbReference>
<dbReference type="SMART" id="SM00909">
    <property type="entry name" value="Germane"/>
    <property type="match status" value="1"/>
</dbReference>
<evidence type="ECO:0000259" key="1">
    <source>
        <dbReference type="SMART" id="SM00909"/>
    </source>
</evidence>
<dbReference type="EMBL" id="CAEZSL010000064">
    <property type="protein sequence ID" value="CAB4542221.1"/>
    <property type="molecule type" value="Genomic_DNA"/>
</dbReference>
<evidence type="ECO:0000313" key="2">
    <source>
        <dbReference type="EMBL" id="CAB4542221.1"/>
    </source>
</evidence>
<feature type="domain" description="GerMN" evidence="1">
    <location>
        <begin position="103"/>
        <end position="192"/>
    </location>
</feature>
<dbReference type="AlphaFoldDB" id="A0A6J6BSV5"/>
<dbReference type="PROSITE" id="PS51257">
    <property type="entry name" value="PROKAR_LIPOPROTEIN"/>
    <property type="match status" value="1"/>
</dbReference>
<organism evidence="2">
    <name type="scientific">freshwater metagenome</name>
    <dbReference type="NCBI Taxonomy" id="449393"/>
    <lineage>
        <taxon>unclassified sequences</taxon>
        <taxon>metagenomes</taxon>
        <taxon>ecological metagenomes</taxon>
    </lineage>
</organism>
<name>A0A6J6BSV5_9ZZZZ</name>
<sequence length="219" mass="23135">MIFPPRLAYTLMGILGISSLLSCSIPDSGSVQYVDPANIPYELNTPSSTTITTSTSTSTSIALPVESSTPETSTIPVEPVSLFFVVANQVIPIERFILSPVTPTQVLLALSEGLPEGDVAIGLRNALPDDFLVLVDLQRGIATVDLSPTFSSEVPGVEQRLAIAQIVLTLTRRSGIGQVAFTTNGRPQIVPRGRGDLTSAGDLVTCEDYSNLLPTGFSC</sequence>
<protein>
    <submittedName>
        <fullName evidence="2">Unannotated protein</fullName>
    </submittedName>
</protein>
<accession>A0A6J6BSV5</accession>
<dbReference type="InterPro" id="IPR019606">
    <property type="entry name" value="GerMN"/>
</dbReference>
<reference evidence="2" key="1">
    <citation type="submission" date="2020-05" db="EMBL/GenBank/DDBJ databases">
        <authorList>
            <person name="Chiriac C."/>
            <person name="Salcher M."/>
            <person name="Ghai R."/>
            <person name="Kavagutti S V."/>
        </authorList>
    </citation>
    <scope>NUCLEOTIDE SEQUENCE</scope>
</reference>